<dbReference type="OrthoDB" id="10048643at2759"/>
<sequence length="1019" mass="116381">MDIAVIGSSGYIGSRLFRHLQAEKTWTVVGYDRIFPGQASYEISIQNLRHFKVVIYLGGLTGRAMCREHPGDVEQENVIDIYNLAKRMLSSQLLIFASTSAIAESSGPTFAKEDSPVRSDLLDSYASSLLRRENTLRNLSFISKRAPKMIGLRFGTVIGLSQSQRIDLAYMALVCQAFLNGRMYVTHPESNRAILCMEDLLRAVTALIKHSKNTKRYDLFHLQSFSASISNIANTIASRTGAHNHVSDHPVSEDSLGFALNTSKFCTTFNFSFQGNQDQVITSLIEDVPRMCLGRQSRSDKHSKPCVVCGSHEMHTVLDLHTQPLANDFRSRIEESIKCERFPLRLVRCPKCHHTQLSYFVDRSYLFSHYLYQSGTSQSLKAHFEWLAERIVNESGKSNGTVLEVACNDGSQLNQFSKRGWHTVGVDPAKNLAELARAQGHIVYTGFWGVDKFPLLPSPDTLDVIIAQNVFAHVDNPVQFLRACAVAMSVKTRLFIQTSQCEMYETGQFDTVYHEHISFFTAHSFRKIADIAGLKIVNFEIVPIHGRSCLVTFQRMEISSTFFNTVFQKEDTPSLSLAIQKERNLGVTETWFYVKYQAQAEAMRRWLLHQLTTVHSQDHTIVAYGAAAKGMVLLHFLLGSPNRSWNISYVIDDAPLKQNTYCPGTSIPVFPTTHLSKHNSSKPLTIIVFAWNFWDEISKKIRKETVDNGIKTVFIILPFPHQQLVKLEPNTNVILTQNTHRSLPWPSLIFSVRRPVLLISHFFNEEILLPFWIRHHAPMFDMAILIDYNSTDRSLEIIRREAPYTWKIVPSHNAQFAADRVDVEVQEYEKMYPAAWKIALNTPEFLVHSDLRQALAGIERSSSIMALRFHSILMSGNDSIPLQRFTSLLKQRSQYLCKTSKSDTLFTSRYIHRYSSAQYTVGRHSISGSVWEWSPVGFIAKFQYTPWPEIINRKLQIRARIPASDFSRGWGFHHNINVTQLSEKKTSIERLVQCDLRHYDAINDELMMIHRLWKEVVDH</sequence>
<dbReference type="AlphaFoldDB" id="A0A815DM55"/>
<evidence type="ECO:0000259" key="3">
    <source>
        <dbReference type="Pfam" id="PF08484"/>
    </source>
</evidence>
<protein>
    <submittedName>
        <fullName evidence="4">Uncharacterized protein</fullName>
    </submittedName>
</protein>
<dbReference type="Pfam" id="PF13489">
    <property type="entry name" value="Methyltransf_23"/>
    <property type="match status" value="1"/>
</dbReference>
<evidence type="ECO:0000313" key="5">
    <source>
        <dbReference type="Proteomes" id="UP000663832"/>
    </source>
</evidence>
<proteinExistence type="predicted"/>
<evidence type="ECO:0000259" key="2">
    <source>
        <dbReference type="Pfam" id="PF08421"/>
    </source>
</evidence>
<dbReference type="SUPFAM" id="SSF51735">
    <property type="entry name" value="NAD(P)-binding Rossmann-fold domains"/>
    <property type="match status" value="1"/>
</dbReference>
<dbReference type="InterPro" id="IPR013691">
    <property type="entry name" value="MeTrfase_14"/>
</dbReference>
<dbReference type="InterPro" id="IPR001509">
    <property type="entry name" value="Epimerase_deHydtase"/>
</dbReference>
<dbReference type="InterPro" id="IPR029063">
    <property type="entry name" value="SAM-dependent_MTases_sf"/>
</dbReference>
<keyword evidence="5" id="KW-1185">Reference proteome</keyword>
<dbReference type="PANTHER" id="PTHR43861">
    <property type="entry name" value="TRANS-ACONITATE 2-METHYLTRANSFERASE-RELATED"/>
    <property type="match status" value="1"/>
</dbReference>
<organism evidence="4 5">
    <name type="scientific">Adineta steineri</name>
    <dbReference type="NCBI Taxonomy" id="433720"/>
    <lineage>
        <taxon>Eukaryota</taxon>
        <taxon>Metazoa</taxon>
        <taxon>Spiralia</taxon>
        <taxon>Gnathifera</taxon>
        <taxon>Rotifera</taxon>
        <taxon>Eurotatoria</taxon>
        <taxon>Bdelloidea</taxon>
        <taxon>Adinetida</taxon>
        <taxon>Adinetidae</taxon>
        <taxon>Adineta</taxon>
    </lineage>
</organism>
<dbReference type="Gene3D" id="3.40.50.720">
    <property type="entry name" value="NAD(P)-binding Rossmann-like Domain"/>
    <property type="match status" value="2"/>
</dbReference>
<dbReference type="Gene3D" id="3.40.50.150">
    <property type="entry name" value="Vaccinia Virus protein VP39"/>
    <property type="match status" value="1"/>
</dbReference>
<evidence type="ECO:0000259" key="1">
    <source>
        <dbReference type="Pfam" id="PF01370"/>
    </source>
</evidence>
<reference evidence="4" key="1">
    <citation type="submission" date="2021-02" db="EMBL/GenBank/DDBJ databases">
        <authorList>
            <person name="Nowell W R."/>
        </authorList>
    </citation>
    <scope>NUCLEOTIDE SEQUENCE</scope>
</reference>
<feature type="domain" description="Methyltransferase putative zinc binding" evidence="2">
    <location>
        <begin position="306"/>
        <end position="367"/>
    </location>
</feature>
<dbReference type="Proteomes" id="UP000663832">
    <property type="component" value="Unassembled WGS sequence"/>
</dbReference>
<dbReference type="PANTHER" id="PTHR43861:SF5">
    <property type="entry name" value="BLL5978 PROTEIN"/>
    <property type="match status" value="1"/>
</dbReference>
<dbReference type="InterPro" id="IPR013630">
    <property type="entry name" value="Methyltransf_Zn-bd_dom_put"/>
</dbReference>
<dbReference type="Pfam" id="PF08421">
    <property type="entry name" value="Methyltransf_13"/>
    <property type="match status" value="1"/>
</dbReference>
<dbReference type="SUPFAM" id="SSF53335">
    <property type="entry name" value="S-adenosyl-L-methionine-dependent methyltransferases"/>
    <property type="match status" value="1"/>
</dbReference>
<evidence type="ECO:0000313" key="4">
    <source>
        <dbReference type="EMBL" id="CAF1299856.1"/>
    </source>
</evidence>
<feature type="domain" description="NAD-dependent epimerase/dehydratase" evidence="1">
    <location>
        <begin position="3"/>
        <end position="216"/>
    </location>
</feature>
<name>A0A815DM55_9BILA</name>
<dbReference type="Pfam" id="PF08484">
    <property type="entry name" value="Methyltransf_14"/>
    <property type="match status" value="1"/>
</dbReference>
<comment type="caution">
    <text evidence="4">The sequence shown here is derived from an EMBL/GenBank/DDBJ whole genome shotgun (WGS) entry which is preliminary data.</text>
</comment>
<feature type="domain" description="C-methyltransferase" evidence="3">
    <location>
        <begin position="567"/>
        <end position="715"/>
    </location>
</feature>
<dbReference type="Pfam" id="PF01370">
    <property type="entry name" value="Epimerase"/>
    <property type="match status" value="1"/>
</dbReference>
<gene>
    <name evidence="4" type="ORF">QVE165_LOCUS31182</name>
</gene>
<dbReference type="EMBL" id="CAJNOM010000265">
    <property type="protein sequence ID" value="CAF1299856.1"/>
    <property type="molecule type" value="Genomic_DNA"/>
</dbReference>
<dbReference type="Gene3D" id="6.20.50.110">
    <property type="entry name" value="Methyltransferase, zinc-binding domain"/>
    <property type="match status" value="1"/>
</dbReference>
<dbReference type="InterPro" id="IPR036291">
    <property type="entry name" value="NAD(P)-bd_dom_sf"/>
</dbReference>
<accession>A0A815DM55</accession>
<dbReference type="InterPro" id="IPR038576">
    <property type="entry name" value="Methyltransf_Zn-bd_dom_put_sf"/>
</dbReference>